<dbReference type="Proteomes" id="UP001066276">
    <property type="component" value="Chromosome 8"/>
</dbReference>
<dbReference type="AlphaFoldDB" id="A0AAV7NY84"/>
<proteinExistence type="predicted"/>
<dbReference type="EMBL" id="JANPWB010000012">
    <property type="protein sequence ID" value="KAJ1119343.1"/>
    <property type="molecule type" value="Genomic_DNA"/>
</dbReference>
<reference evidence="1" key="1">
    <citation type="journal article" date="2022" name="bioRxiv">
        <title>Sequencing and chromosome-scale assembly of the giantPleurodeles waltlgenome.</title>
        <authorList>
            <person name="Brown T."/>
            <person name="Elewa A."/>
            <person name="Iarovenko S."/>
            <person name="Subramanian E."/>
            <person name="Araus A.J."/>
            <person name="Petzold A."/>
            <person name="Susuki M."/>
            <person name="Suzuki K.-i.T."/>
            <person name="Hayashi T."/>
            <person name="Toyoda A."/>
            <person name="Oliveira C."/>
            <person name="Osipova E."/>
            <person name="Leigh N.D."/>
            <person name="Simon A."/>
            <person name="Yun M.H."/>
        </authorList>
    </citation>
    <scope>NUCLEOTIDE SEQUENCE</scope>
    <source>
        <strain evidence="1">20211129_DDA</strain>
        <tissue evidence="1">Liver</tissue>
    </source>
</reference>
<protein>
    <submittedName>
        <fullName evidence="1">Uncharacterized protein</fullName>
    </submittedName>
</protein>
<comment type="caution">
    <text evidence="1">The sequence shown here is derived from an EMBL/GenBank/DDBJ whole genome shotgun (WGS) entry which is preliminary data.</text>
</comment>
<evidence type="ECO:0000313" key="1">
    <source>
        <dbReference type="EMBL" id="KAJ1119343.1"/>
    </source>
</evidence>
<sequence length="129" mass="14043">MVVKKLSLEIFSDALRRKRAAQVEGKVVPGLGSEVGKGVTTKAFTMDARDMSLGGSCWVVFSGRPVECEAVMDVVCCCPGVRSVPSVLERGDFFLLKEKPYGDPGDLKNLCMNSLLPIQAKILEKHINQ</sequence>
<accession>A0AAV7NY84</accession>
<organism evidence="1 2">
    <name type="scientific">Pleurodeles waltl</name>
    <name type="common">Iberian ribbed newt</name>
    <dbReference type="NCBI Taxonomy" id="8319"/>
    <lineage>
        <taxon>Eukaryota</taxon>
        <taxon>Metazoa</taxon>
        <taxon>Chordata</taxon>
        <taxon>Craniata</taxon>
        <taxon>Vertebrata</taxon>
        <taxon>Euteleostomi</taxon>
        <taxon>Amphibia</taxon>
        <taxon>Batrachia</taxon>
        <taxon>Caudata</taxon>
        <taxon>Salamandroidea</taxon>
        <taxon>Salamandridae</taxon>
        <taxon>Pleurodelinae</taxon>
        <taxon>Pleurodeles</taxon>
    </lineage>
</organism>
<gene>
    <name evidence="1" type="ORF">NDU88_007529</name>
</gene>
<evidence type="ECO:0000313" key="2">
    <source>
        <dbReference type="Proteomes" id="UP001066276"/>
    </source>
</evidence>
<keyword evidence="2" id="KW-1185">Reference proteome</keyword>
<name>A0AAV7NY84_PLEWA</name>